<feature type="compositionally biased region" description="Acidic residues" evidence="6">
    <location>
        <begin position="501"/>
        <end position="530"/>
    </location>
</feature>
<feature type="region of interest" description="Disordered" evidence="6">
    <location>
        <begin position="501"/>
        <end position="534"/>
    </location>
</feature>
<gene>
    <name evidence="8" type="ORF">Gotri_018649</name>
</gene>
<dbReference type="SMART" id="SM00109">
    <property type="entry name" value="C1"/>
    <property type="match status" value="3"/>
</dbReference>
<dbReference type="PANTHER" id="PTHR46288:SF70">
    <property type="entry name" value="CYSTEINE_HISTIDINE-RICH C1 DOMAIN FAMILY PROTEIN"/>
    <property type="match status" value="1"/>
</dbReference>
<dbReference type="EMBL" id="JABEZW010000007">
    <property type="protein sequence ID" value="MBA0769964.1"/>
    <property type="molecule type" value="Genomic_DNA"/>
</dbReference>
<feature type="coiled-coil region" evidence="5">
    <location>
        <begin position="644"/>
        <end position="678"/>
    </location>
</feature>
<dbReference type="InterPro" id="IPR001965">
    <property type="entry name" value="Znf_PHD"/>
</dbReference>
<comment type="caution">
    <text evidence="8">The sequence shown here is derived from an EMBL/GenBank/DDBJ whole genome shotgun (WGS) entry which is preliminary data.</text>
</comment>
<dbReference type="InterPro" id="IPR046349">
    <property type="entry name" value="C1-like_sf"/>
</dbReference>
<feature type="domain" description="Phorbol-ester/DAG-type" evidence="7">
    <location>
        <begin position="9"/>
        <end position="58"/>
    </location>
</feature>
<keyword evidence="2" id="KW-0677">Repeat</keyword>
<feature type="coiled-coil region" evidence="5">
    <location>
        <begin position="563"/>
        <end position="590"/>
    </location>
</feature>
<protein>
    <recommendedName>
        <fullName evidence="7">Phorbol-ester/DAG-type domain-containing protein</fullName>
    </recommendedName>
</protein>
<reference evidence="8 9" key="1">
    <citation type="journal article" date="2019" name="Genome Biol. Evol.">
        <title>Insights into the evolution of the New World diploid cottons (Gossypium, subgenus Houzingenia) based on genome sequencing.</title>
        <authorList>
            <person name="Grover C.E."/>
            <person name="Arick M.A. 2nd"/>
            <person name="Thrash A."/>
            <person name="Conover J.L."/>
            <person name="Sanders W.S."/>
            <person name="Peterson D.G."/>
            <person name="Frelichowski J.E."/>
            <person name="Scheffler J.A."/>
            <person name="Scheffler B.E."/>
            <person name="Wendel J.F."/>
        </authorList>
    </citation>
    <scope>NUCLEOTIDE SEQUENCE [LARGE SCALE GENOMIC DNA]</scope>
    <source>
        <strain evidence="8">8</strain>
        <tissue evidence="8">Leaf</tissue>
    </source>
</reference>
<keyword evidence="3" id="KW-0863">Zinc-finger</keyword>
<dbReference type="Pfam" id="PF03107">
    <property type="entry name" value="C1_2"/>
    <property type="match status" value="3"/>
</dbReference>
<organism evidence="8 9">
    <name type="scientific">Gossypium trilobum</name>
    <dbReference type="NCBI Taxonomy" id="34281"/>
    <lineage>
        <taxon>Eukaryota</taxon>
        <taxon>Viridiplantae</taxon>
        <taxon>Streptophyta</taxon>
        <taxon>Embryophyta</taxon>
        <taxon>Tracheophyta</taxon>
        <taxon>Spermatophyta</taxon>
        <taxon>Magnoliopsida</taxon>
        <taxon>eudicotyledons</taxon>
        <taxon>Gunneridae</taxon>
        <taxon>Pentapetalae</taxon>
        <taxon>rosids</taxon>
        <taxon>malvids</taxon>
        <taxon>Malvales</taxon>
        <taxon>Malvaceae</taxon>
        <taxon>Malvoideae</taxon>
        <taxon>Gossypium</taxon>
    </lineage>
</organism>
<evidence type="ECO:0000256" key="3">
    <source>
        <dbReference type="ARBA" id="ARBA00022771"/>
    </source>
</evidence>
<dbReference type="InterPro" id="IPR004146">
    <property type="entry name" value="DC1"/>
</dbReference>
<dbReference type="SUPFAM" id="SSF57889">
    <property type="entry name" value="Cysteine-rich domain"/>
    <property type="match status" value="5"/>
</dbReference>
<evidence type="ECO:0000256" key="1">
    <source>
        <dbReference type="ARBA" id="ARBA00022723"/>
    </source>
</evidence>
<dbReference type="InterPro" id="IPR002219">
    <property type="entry name" value="PKC_DAG/PE"/>
</dbReference>
<keyword evidence="5" id="KW-0175">Coiled coil</keyword>
<evidence type="ECO:0000256" key="2">
    <source>
        <dbReference type="ARBA" id="ARBA00022737"/>
    </source>
</evidence>
<dbReference type="Proteomes" id="UP000593568">
    <property type="component" value="Unassembled WGS sequence"/>
</dbReference>
<evidence type="ECO:0000256" key="5">
    <source>
        <dbReference type="SAM" id="Coils"/>
    </source>
</evidence>
<keyword evidence="1" id="KW-0479">Metal-binding</keyword>
<evidence type="ECO:0000256" key="6">
    <source>
        <dbReference type="SAM" id="MobiDB-lite"/>
    </source>
</evidence>
<evidence type="ECO:0000259" key="7">
    <source>
        <dbReference type="PROSITE" id="PS50081"/>
    </source>
</evidence>
<evidence type="ECO:0000256" key="4">
    <source>
        <dbReference type="ARBA" id="ARBA00022833"/>
    </source>
</evidence>
<evidence type="ECO:0000313" key="9">
    <source>
        <dbReference type="Proteomes" id="UP000593568"/>
    </source>
</evidence>
<dbReference type="AlphaFoldDB" id="A0A7J9EB00"/>
<dbReference type="PANTHER" id="PTHR46288">
    <property type="entry name" value="PHORBOL-ESTER/DAG-TYPE DOMAIN-CONTAINING PROTEIN"/>
    <property type="match status" value="1"/>
</dbReference>
<proteinExistence type="predicted"/>
<dbReference type="Gene3D" id="3.30.60.20">
    <property type="match status" value="1"/>
</dbReference>
<keyword evidence="9" id="KW-1185">Reference proteome</keyword>
<dbReference type="GO" id="GO:0008270">
    <property type="term" value="F:zinc ion binding"/>
    <property type="evidence" value="ECO:0007669"/>
    <property type="project" value="UniProtKB-KW"/>
</dbReference>
<name>A0A7J9EB00_9ROSI</name>
<dbReference type="SMART" id="SM00249">
    <property type="entry name" value="PHD"/>
    <property type="match status" value="3"/>
</dbReference>
<accession>A0A7J9EB00</accession>
<evidence type="ECO:0000313" key="8">
    <source>
        <dbReference type="EMBL" id="MBA0769964.1"/>
    </source>
</evidence>
<keyword evidence="4" id="KW-0862">Zinc</keyword>
<sequence>MEIEHVIHDHRLSVIENWTTGGRCPACGDLLSRPPIYGCNRCKFFLHKSCLDRLKPEVQSFFHPCPLVLSDKYGTGTCYVCFGPIYSNYHYECKLGCCFSMHVACAQKPMVEYSDEEHTIQHFTHFHPLKPVVDSTLQKHEVVCAICEKLCSSFSSTYGCTECKFFLHKSCMTSIPRQLINHLIHPCTLLFLTTPRSYRCGKCGEDIISRIEFSCQRCFIHLHVKCALLPTVDSGDAKEIQHFSHPHPLALIENHKDFNNEPRCVACVETCLAPTPTFRCSRRSCNHFFLHKSCALKLPYLPAHIVQPPSHPQHYLLTITSLPYNDEIRTCGACNRGFDSCLIAYSCLEDRCGFNLHLDCSKLEPSFVLDGHDHFLTLFEKVADMTCDFCGAHCCNFILRCVRCDINIHIQCHPSAPKTISHKAHLHPLQLTRSPLEDELNSEEEAYNSEDDFYCDVCEQKRNKRELIYFCAECKFIAEAKCVISAVLPLLRNMIWPNEEEQNEEEFSSEEEQNEEEISSEEEQSEEEISKEDVSDEAKSFLEIRKLHVEKILLNCIRLNERQHLLEVEMKEGKAEMKELKAEFEKANHLLGILTGGYNSGLLISLVRDDLHWRDLIICSKVWEMIPNWEVEDESINEIRRLHVQNEKEELMKLGETKKSLEKEMMELSQELNGVKEHIRKKKHMLATPKKTYPVTFRDPLDGGQIGLDDDEQIGSDDGQFSIRFPHLV</sequence>
<dbReference type="PROSITE" id="PS50081">
    <property type="entry name" value="ZF_DAG_PE_2"/>
    <property type="match status" value="1"/>
</dbReference>